<dbReference type="Gene3D" id="3.30.1490.180">
    <property type="entry name" value="RNA polymerase ii"/>
    <property type="match status" value="1"/>
</dbReference>
<dbReference type="Gene3D" id="6.20.50.80">
    <property type="match status" value="1"/>
</dbReference>
<dbReference type="InterPro" id="IPR044893">
    <property type="entry name" value="RNA_pol_Rpb1_clamp_domain"/>
</dbReference>
<dbReference type="Pfam" id="PF05000">
    <property type="entry name" value="RNA_pol_Rpb1_4"/>
    <property type="match status" value="1"/>
</dbReference>
<organism evidence="9 10">
    <name type="scientific">Stephania cephalantha</name>
    <dbReference type="NCBI Taxonomy" id="152367"/>
    <lineage>
        <taxon>Eukaryota</taxon>
        <taxon>Viridiplantae</taxon>
        <taxon>Streptophyta</taxon>
        <taxon>Embryophyta</taxon>
        <taxon>Tracheophyta</taxon>
        <taxon>Spermatophyta</taxon>
        <taxon>Magnoliopsida</taxon>
        <taxon>Ranunculales</taxon>
        <taxon>Menispermaceae</taxon>
        <taxon>Menispermoideae</taxon>
        <taxon>Cissampelideae</taxon>
        <taxon>Stephania</taxon>
    </lineage>
</organism>
<dbReference type="SUPFAM" id="SSF64484">
    <property type="entry name" value="beta and beta-prime subunits of DNA dependent RNA-polymerase"/>
    <property type="match status" value="1"/>
</dbReference>
<dbReference type="Gene3D" id="1.10.274.100">
    <property type="entry name" value="RNA polymerase Rpb1, domain 3"/>
    <property type="match status" value="1"/>
</dbReference>
<dbReference type="Gene3D" id="1.10.132.30">
    <property type="match status" value="1"/>
</dbReference>
<evidence type="ECO:0000256" key="7">
    <source>
        <dbReference type="ARBA" id="ARBA00048552"/>
    </source>
</evidence>
<evidence type="ECO:0000256" key="2">
    <source>
        <dbReference type="ARBA" id="ARBA00022478"/>
    </source>
</evidence>
<dbReference type="GO" id="GO:0003677">
    <property type="term" value="F:DNA binding"/>
    <property type="evidence" value="ECO:0007669"/>
    <property type="project" value="InterPro"/>
</dbReference>
<dbReference type="InterPro" id="IPR007066">
    <property type="entry name" value="RNA_pol_Rpb1_3"/>
</dbReference>
<dbReference type="InterPro" id="IPR045867">
    <property type="entry name" value="DNA-dir_RpoC_beta_prime"/>
</dbReference>
<name>A0AAP0ETJ8_9MAGN</name>
<evidence type="ECO:0000256" key="1">
    <source>
        <dbReference type="ARBA" id="ARBA00012418"/>
    </source>
</evidence>
<keyword evidence="2" id="KW-0240">DNA-directed RNA polymerase</keyword>
<keyword evidence="3" id="KW-0808">Transferase</keyword>
<evidence type="ECO:0000313" key="10">
    <source>
        <dbReference type="Proteomes" id="UP001419268"/>
    </source>
</evidence>
<keyword evidence="10" id="KW-1185">Reference proteome</keyword>
<dbReference type="GO" id="GO:0000428">
    <property type="term" value="C:DNA-directed RNA polymerase complex"/>
    <property type="evidence" value="ECO:0007669"/>
    <property type="project" value="UniProtKB-KW"/>
</dbReference>
<dbReference type="PANTHER" id="PTHR19376">
    <property type="entry name" value="DNA-DIRECTED RNA POLYMERASE"/>
    <property type="match status" value="1"/>
</dbReference>
<evidence type="ECO:0000256" key="3">
    <source>
        <dbReference type="ARBA" id="ARBA00022679"/>
    </source>
</evidence>
<dbReference type="Gene3D" id="3.10.450.40">
    <property type="match status" value="1"/>
</dbReference>
<dbReference type="SMART" id="SM00663">
    <property type="entry name" value="RPOLA_N"/>
    <property type="match status" value="1"/>
</dbReference>
<evidence type="ECO:0000259" key="8">
    <source>
        <dbReference type="SMART" id="SM00663"/>
    </source>
</evidence>
<proteinExistence type="predicted"/>
<dbReference type="InterPro" id="IPR006592">
    <property type="entry name" value="RNA_pol_N"/>
</dbReference>
<comment type="catalytic activity">
    <reaction evidence="7">
        <text>RNA(n) + a ribonucleoside 5'-triphosphate = RNA(n+1) + diphosphate</text>
        <dbReference type="Rhea" id="RHEA:21248"/>
        <dbReference type="Rhea" id="RHEA-COMP:14527"/>
        <dbReference type="Rhea" id="RHEA-COMP:17342"/>
        <dbReference type="ChEBI" id="CHEBI:33019"/>
        <dbReference type="ChEBI" id="CHEBI:61557"/>
        <dbReference type="ChEBI" id="CHEBI:140395"/>
        <dbReference type="EC" id="2.7.7.6"/>
    </reaction>
</comment>
<dbReference type="EMBL" id="JBBNAG010000011">
    <property type="protein sequence ID" value="KAK9094719.1"/>
    <property type="molecule type" value="Genomic_DNA"/>
</dbReference>
<dbReference type="PANTHER" id="PTHR19376:SF36">
    <property type="entry name" value="DNA-DIRECTED RNA POLYMERASE IV SUBUNIT 1"/>
    <property type="match status" value="1"/>
</dbReference>
<dbReference type="Pfam" id="PF00623">
    <property type="entry name" value="RNA_pol_Rpb1_2"/>
    <property type="match status" value="1"/>
</dbReference>
<keyword evidence="6" id="KW-0804">Transcription</keyword>
<dbReference type="Proteomes" id="UP001419268">
    <property type="component" value="Unassembled WGS sequence"/>
</dbReference>
<evidence type="ECO:0000313" key="9">
    <source>
        <dbReference type="EMBL" id="KAK9094719.1"/>
    </source>
</evidence>
<dbReference type="Gene3D" id="2.40.40.20">
    <property type="match status" value="1"/>
</dbReference>
<dbReference type="Pfam" id="PF04983">
    <property type="entry name" value="RNA_pol_Rpb1_3"/>
    <property type="match status" value="1"/>
</dbReference>
<dbReference type="EC" id="2.7.7.6" evidence="1"/>
<feature type="domain" description="RNA polymerase N-terminal" evidence="8">
    <location>
        <begin position="231"/>
        <end position="505"/>
    </location>
</feature>
<dbReference type="GO" id="GO:0006351">
    <property type="term" value="P:DNA-templated transcription"/>
    <property type="evidence" value="ECO:0007669"/>
    <property type="project" value="InterPro"/>
</dbReference>
<dbReference type="InterPro" id="IPR038120">
    <property type="entry name" value="Rpb1_funnel_sf"/>
</dbReference>
<dbReference type="InterPro" id="IPR007083">
    <property type="entry name" value="RNA_pol_Rpb1_4"/>
</dbReference>
<gene>
    <name evidence="9" type="ORF">Scep_026188</name>
</gene>
<sequence length="1475" mass="164671">MDDGVVREQEVPPGRLVGMSFSILNGADILKFSVLEVGAINDVTNPKLGVPNLLGKCTTCSAGDIKSCDGHYGAIKFPIGVIHPYFISEIVRMLNIICPGCKSVKQNFEFEGSTFISGTSTQGNNHQSCKYCSDNLPWYPRMKFRAASKDINGKNVSEIIVEVHEKLPKKLENVNLSDLLPADYWDFIWSDPQQVELCSSPTTRTLSAAQVFLLLRGADLKFIKKFVSRPNSLFLTSFPITPNSSRVTESIAGFSNGQKLVFDERTKVYKKLLDHKTPTNEFSLHVRDCFNISKLHSVKPANSDSRSGLKWIKEVLLGKRTDYAFRMTLVGDPRLKLCEIGVPHGIAERLLISESLNTWNWGKLNAWCNLCLFERRMVNVRRNGSLISIYRANELELGDIVYRHLDEGDIVLINRPPSVHQHSIIALSVKMLPVNSVVSLNPVCCSPFRADFDGDCLHGFVSQSVISRVELKELVSLENQLTNQQNGRNLLSLCHDSLTAIYLLREKGVSMNKIKMQQLLMLCPNQLSCPAILKGPECQTPMWTGIQLLSMLLPKCFDFVSPSNEIYINKGEILSSSLGSSWLQDTDDNIFCSLIDKYGNKALDILFAAQEVLLGWMSMRGLTVSLSDLYFCSSSSSRRMMVEEKHYALEEAEQICIIKQLMVDPKMGYLLSHGEEYLIAKVDEIRENHWNKKASLSKLSVSAFKEVFRDLLHRITSYGGKDNSLIAMVKSGSKGSMLKLAQQMLCLGLQHSSVPLPFRVPEKSSSLNNIKFSGLLKNSCDIIHSAGSNFPYAIVEDSFLDGLNPIECFIHSLSCRDTSFSDNADVPGSLTRKLMFCMRDLYMAYDGTVRNAYGNQLVQFVYGVGDGNVVEDSGLCGFGAPVGSLAACSISEAAYSALDQPVSILETSPLLCLKSIFEFGPKRSVASRTLSLFLSKNNERWLYGPECVAITLKNNLERVLFSDIVSIVMIEFSLQTCDMELLSPWVCHFHISKEIMQMKGLTVQSIVDALNCICYSEEISKANLPKLQILSRDCEIEDAENCGGTFCITVSVNTSNGFTVIMETVRDLVVPFLLRTVIRGFLEFEKVDILWNDQPITSNSREGSRGELYLKVYISGSCDVRKCWNLLLNECLHIMHLIDWKRSHPDELCDVFSIYGIDVAWAYFMRRLKHAMLDIGKSILPVHLLLVADCLSVTGEFVGLNSRGIRIQRDLVSVSSPFMQACFSSPGPCFIKAAKNEVVDDLLGVVDAVAWGRQIPMGTGSQFDLIYSVKGHEVATPVDVFGMLGNSSMSQAKNVKVKVASACNDVSSKWEALSFLHDSKSKKQINLNCKSGLDMEGNDIWHNVVNMSYSLREILHKYSIGEFLNENDKSILTSALQFHPEGSDKFGSGLHNIKVATHPKWRKTRCFMLVRTDGTIMDFSYQKCVMGAAKAYKLSPKLIDKLYMAFRRDSSTCTEQAMETKIREGVDNNSNPVCL</sequence>
<dbReference type="Gene3D" id="4.10.860.120">
    <property type="entry name" value="RNA polymerase II, clamp domain"/>
    <property type="match status" value="1"/>
</dbReference>
<keyword evidence="4" id="KW-0548">Nucleotidyltransferase</keyword>
<dbReference type="Pfam" id="PF11523">
    <property type="entry name" value="DUF3223"/>
    <property type="match status" value="1"/>
</dbReference>
<evidence type="ECO:0000256" key="4">
    <source>
        <dbReference type="ARBA" id="ARBA00022695"/>
    </source>
</evidence>
<protein>
    <recommendedName>
        <fullName evidence="1">DNA-directed RNA polymerase</fullName>
        <ecNumber evidence="1">2.7.7.6</ecNumber>
    </recommendedName>
</protein>
<keyword evidence="5" id="KW-0862">Zinc</keyword>
<dbReference type="GO" id="GO:0003899">
    <property type="term" value="F:DNA-directed RNA polymerase activity"/>
    <property type="evidence" value="ECO:0007669"/>
    <property type="project" value="UniProtKB-EC"/>
</dbReference>
<evidence type="ECO:0000256" key="5">
    <source>
        <dbReference type="ARBA" id="ARBA00022833"/>
    </source>
</evidence>
<evidence type="ECO:0000256" key="6">
    <source>
        <dbReference type="ARBA" id="ARBA00023163"/>
    </source>
</evidence>
<comment type="caution">
    <text evidence="9">The sequence shown here is derived from an EMBL/GenBank/DDBJ whole genome shotgun (WGS) entry which is preliminary data.</text>
</comment>
<dbReference type="InterPro" id="IPR042102">
    <property type="entry name" value="RNA_pol_Rpb1_3_sf"/>
</dbReference>
<accession>A0AAP0ETJ8</accession>
<dbReference type="InterPro" id="IPR000722">
    <property type="entry name" value="RNA_pol_asu"/>
</dbReference>
<reference evidence="9 10" key="1">
    <citation type="submission" date="2024-01" db="EMBL/GenBank/DDBJ databases">
        <title>Genome assemblies of Stephania.</title>
        <authorList>
            <person name="Yang L."/>
        </authorList>
    </citation>
    <scope>NUCLEOTIDE SEQUENCE [LARGE SCALE GENOMIC DNA]</scope>
    <source>
        <strain evidence="9">JXDWG</strain>
        <tissue evidence="9">Leaf</tissue>
    </source>
</reference>